<evidence type="ECO:0000313" key="1">
    <source>
        <dbReference type="EMBL" id="MCH8615952.1"/>
    </source>
</evidence>
<dbReference type="RefSeq" id="WP_241446786.1">
    <property type="nucleotide sequence ID" value="NZ_JAKZHW010000001.1"/>
</dbReference>
<keyword evidence="2" id="KW-1185">Reference proteome</keyword>
<dbReference type="EMBL" id="JAKZHW010000001">
    <property type="protein sequence ID" value="MCH8615952.1"/>
    <property type="molecule type" value="Genomic_DNA"/>
</dbReference>
<accession>A0ABS9VLV0</accession>
<dbReference type="Proteomes" id="UP001203058">
    <property type="component" value="Unassembled WGS sequence"/>
</dbReference>
<comment type="caution">
    <text evidence="1">The sequence shown here is derived from an EMBL/GenBank/DDBJ whole genome shotgun (WGS) entry which is preliminary data.</text>
</comment>
<proteinExistence type="predicted"/>
<sequence length="74" mass="8299">MKAEDRDYYLKRASQEDDAARSAASLTARWRHEELASLYRLRAQQLARTDDEEPSGAIVPAFILVPAPPEIEAA</sequence>
<protein>
    <submittedName>
        <fullName evidence="1">Uncharacterized protein</fullName>
    </submittedName>
</protein>
<organism evidence="1 2">
    <name type="scientific">Sphingomonas telluris</name>
    <dbReference type="NCBI Taxonomy" id="2907998"/>
    <lineage>
        <taxon>Bacteria</taxon>
        <taxon>Pseudomonadati</taxon>
        <taxon>Pseudomonadota</taxon>
        <taxon>Alphaproteobacteria</taxon>
        <taxon>Sphingomonadales</taxon>
        <taxon>Sphingomonadaceae</taxon>
        <taxon>Sphingomonas</taxon>
    </lineage>
</organism>
<reference evidence="1 2" key="1">
    <citation type="submission" date="2022-03" db="EMBL/GenBank/DDBJ databases">
        <authorList>
            <person name="Jo J.-H."/>
            <person name="Im W.-T."/>
        </authorList>
    </citation>
    <scope>NUCLEOTIDE SEQUENCE [LARGE SCALE GENOMIC DNA]</scope>
    <source>
        <strain evidence="1 2">SM33</strain>
    </source>
</reference>
<evidence type="ECO:0000313" key="2">
    <source>
        <dbReference type="Proteomes" id="UP001203058"/>
    </source>
</evidence>
<name>A0ABS9VLV0_9SPHN</name>
<gene>
    <name evidence="1" type="ORF">LZ016_07550</name>
</gene>